<feature type="compositionally biased region" description="Polar residues" evidence="1">
    <location>
        <begin position="78"/>
        <end position="93"/>
    </location>
</feature>
<evidence type="ECO:0000313" key="3">
    <source>
        <dbReference type="EMBL" id="MDT0645698.1"/>
    </source>
</evidence>
<evidence type="ECO:0008006" key="5">
    <source>
        <dbReference type="Google" id="ProtNLM"/>
    </source>
</evidence>
<proteinExistence type="predicted"/>
<keyword evidence="4" id="KW-1185">Reference proteome</keyword>
<dbReference type="PROSITE" id="PS51257">
    <property type="entry name" value="PROKAR_LIPOPROTEIN"/>
    <property type="match status" value="1"/>
</dbReference>
<reference evidence="3 4" key="1">
    <citation type="submission" date="2023-09" db="EMBL/GenBank/DDBJ databases">
        <authorList>
            <person name="Rey-Velasco X."/>
        </authorList>
    </citation>
    <scope>NUCLEOTIDE SEQUENCE [LARGE SCALE GENOMIC DNA]</scope>
    <source>
        <strain evidence="3 4">F260</strain>
    </source>
</reference>
<evidence type="ECO:0000256" key="2">
    <source>
        <dbReference type="SAM" id="SignalP"/>
    </source>
</evidence>
<feature type="signal peptide" evidence="2">
    <location>
        <begin position="1"/>
        <end position="26"/>
    </location>
</feature>
<keyword evidence="2" id="KW-0732">Signal</keyword>
<feature type="compositionally biased region" description="Polar residues" evidence="1">
    <location>
        <begin position="31"/>
        <end position="47"/>
    </location>
</feature>
<name>A0ABU3CH72_9FLAO</name>
<evidence type="ECO:0000256" key="1">
    <source>
        <dbReference type="SAM" id="MobiDB-lite"/>
    </source>
</evidence>
<sequence>MKKIFKNAIFSLLSISLFSVVSCKDAEEQEQQIQPETSVESSYLNQEKSTDSEVAYNPAHGQPNHRCDLPVGAPLDQARQQNTATNASGNQSPVRLKSAAPKINPPHGQPGHDCSVAVGAELR</sequence>
<evidence type="ECO:0000313" key="4">
    <source>
        <dbReference type="Proteomes" id="UP001245285"/>
    </source>
</evidence>
<dbReference type="EMBL" id="JAVRHO010000003">
    <property type="protein sequence ID" value="MDT0645698.1"/>
    <property type="molecule type" value="Genomic_DNA"/>
</dbReference>
<feature type="chain" id="PRO_5045371589" description="Secreted protein" evidence="2">
    <location>
        <begin position="27"/>
        <end position="123"/>
    </location>
</feature>
<feature type="region of interest" description="Disordered" evidence="1">
    <location>
        <begin position="30"/>
        <end position="123"/>
    </location>
</feature>
<protein>
    <recommendedName>
        <fullName evidence="5">Secreted protein</fullName>
    </recommendedName>
</protein>
<dbReference type="Proteomes" id="UP001245285">
    <property type="component" value="Unassembled WGS sequence"/>
</dbReference>
<accession>A0ABU3CH72</accession>
<gene>
    <name evidence="3" type="ORF">RM545_03260</name>
</gene>
<comment type="caution">
    <text evidence="3">The sequence shown here is derived from an EMBL/GenBank/DDBJ whole genome shotgun (WGS) entry which is preliminary data.</text>
</comment>
<organism evidence="3 4">
    <name type="scientific">Autumnicola lenta</name>
    <dbReference type="NCBI Taxonomy" id="3075593"/>
    <lineage>
        <taxon>Bacteria</taxon>
        <taxon>Pseudomonadati</taxon>
        <taxon>Bacteroidota</taxon>
        <taxon>Flavobacteriia</taxon>
        <taxon>Flavobacteriales</taxon>
        <taxon>Flavobacteriaceae</taxon>
        <taxon>Autumnicola</taxon>
    </lineage>
</organism>
<dbReference type="RefSeq" id="WP_311493883.1">
    <property type="nucleotide sequence ID" value="NZ_JAVRHO010000003.1"/>
</dbReference>